<evidence type="ECO:0000256" key="7">
    <source>
        <dbReference type="ARBA" id="ARBA00023157"/>
    </source>
</evidence>
<dbReference type="SUPFAM" id="SSF52833">
    <property type="entry name" value="Thioredoxin-like"/>
    <property type="match status" value="1"/>
</dbReference>
<dbReference type="EMBL" id="KN847321">
    <property type="protein sequence ID" value="KIW52230.1"/>
    <property type="molecule type" value="Genomic_DNA"/>
</dbReference>
<dbReference type="EMBL" id="KN847321">
    <property type="protein sequence ID" value="KIW52231.1"/>
    <property type="molecule type" value="Genomic_DNA"/>
</dbReference>
<comment type="subunit">
    <text evidence="2">Monomer.</text>
</comment>
<dbReference type="PROSITE" id="PS51352">
    <property type="entry name" value="THIOREDOXIN_2"/>
    <property type="match status" value="1"/>
</dbReference>
<sequence length="301" mass="30835">MPVELRKRPAPKEPATAPPPTKRGSGAGNTAKKLAEKAKAAVTSKPTKDDSVQTAAEAPTTAAAEPKTNGTTGVGEKITLDGFGGTLQTNDGQDVTLKELLDKSLAGVVIFTYPRASTPGCTTQACLFRDNYAPITGASLSIYGLSTDSPKANSTFATKQKLQYALLCDPNATLTSAIGMKKPGPGKSTTRGVVVIDKQGVVRVWEQAGPAKTLDAVLEYVKTQGMTETGAPAAVAAPPAESAVATEEAAKLADPDTKMDEMPLAKTPTPEEQQAASTAAEVGESAAKLDEGAANGGLLKP</sequence>
<evidence type="ECO:0000256" key="10">
    <source>
        <dbReference type="ARBA" id="ARBA00032824"/>
    </source>
</evidence>
<keyword evidence="9" id="KW-0676">Redox-active center</keyword>
<dbReference type="AlphaFoldDB" id="A0A0D2EC03"/>
<feature type="region of interest" description="Disordered" evidence="14">
    <location>
        <begin position="1"/>
        <end position="76"/>
    </location>
</feature>
<name>A0A0D2EC03_9EURO</name>
<comment type="catalytic activity">
    <reaction evidence="12">
        <text>a hydroperoxide + [thioredoxin]-dithiol = an alcohol + [thioredoxin]-disulfide + H2O</text>
        <dbReference type="Rhea" id="RHEA:62620"/>
        <dbReference type="Rhea" id="RHEA-COMP:10698"/>
        <dbReference type="Rhea" id="RHEA-COMP:10700"/>
        <dbReference type="ChEBI" id="CHEBI:15377"/>
        <dbReference type="ChEBI" id="CHEBI:29950"/>
        <dbReference type="ChEBI" id="CHEBI:30879"/>
        <dbReference type="ChEBI" id="CHEBI:35924"/>
        <dbReference type="ChEBI" id="CHEBI:50058"/>
        <dbReference type="EC" id="1.11.1.24"/>
    </reaction>
</comment>
<feature type="compositionally biased region" description="Basic and acidic residues" evidence="14">
    <location>
        <begin position="1"/>
        <end position="11"/>
    </location>
</feature>
<evidence type="ECO:0000313" key="17">
    <source>
        <dbReference type="Proteomes" id="UP000054342"/>
    </source>
</evidence>
<protein>
    <recommendedName>
        <fullName evidence="3">thioredoxin-dependent peroxiredoxin</fullName>
        <ecNumber evidence="3">1.11.1.24</ecNumber>
    </recommendedName>
    <alternativeName>
        <fullName evidence="13">Nuclear thiol peroxidase</fullName>
    </alternativeName>
    <alternativeName>
        <fullName evidence="10">Thioredoxin peroxidase</fullName>
    </alternativeName>
</protein>
<keyword evidence="7" id="KW-1015">Disulfide bond</keyword>
<keyword evidence="17" id="KW-1185">Reference proteome</keyword>
<accession>A0A0D2EC03</accession>
<evidence type="ECO:0000256" key="13">
    <source>
        <dbReference type="ARBA" id="ARBA00077538"/>
    </source>
</evidence>
<dbReference type="PANTHER" id="PTHR42801">
    <property type="entry name" value="THIOREDOXIN-DEPENDENT PEROXIDE REDUCTASE"/>
    <property type="match status" value="1"/>
</dbReference>
<evidence type="ECO:0000256" key="12">
    <source>
        <dbReference type="ARBA" id="ARBA00049091"/>
    </source>
</evidence>
<dbReference type="InterPro" id="IPR000866">
    <property type="entry name" value="AhpC/TSA"/>
</dbReference>
<evidence type="ECO:0000256" key="1">
    <source>
        <dbReference type="ARBA" id="ARBA00004123"/>
    </source>
</evidence>
<dbReference type="RefSeq" id="XP_013312815.1">
    <property type="nucleotide sequence ID" value="XM_013457361.1"/>
</dbReference>
<organism evidence="16 17">
    <name type="scientific">Exophiala xenobiotica</name>
    <dbReference type="NCBI Taxonomy" id="348802"/>
    <lineage>
        <taxon>Eukaryota</taxon>
        <taxon>Fungi</taxon>
        <taxon>Dikarya</taxon>
        <taxon>Ascomycota</taxon>
        <taxon>Pezizomycotina</taxon>
        <taxon>Eurotiomycetes</taxon>
        <taxon>Chaetothyriomycetidae</taxon>
        <taxon>Chaetothyriales</taxon>
        <taxon>Herpotrichiellaceae</taxon>
        <taxon>Exophiala</taxon>
    </lineage>
</organism>
<dbReference type="InterPro" id="IPR013766">
    <property type="entry name" value="Thioredoxin_domain"/>
</dbReference>
<evidence type="ECO:0000256" key="11">
    <source>
        <dbReference type="ARBA" id="ARBA00038489"/>
    </source>
</evidence>
<dbReference type="RefSeq" id="XP_013312814.1">
    <property type="nucleotide sequence ID" value="XM_013457360.1"/>
</dbReference>
<dbReference type="InterPro" id="IPR036249">
    <property type="entry name" value="Thioredoxin-like_sf"/>
</dbReference>
<dbReference type="GO" id="GO:0005737">
    <property type="term" value="C:cytoplasm"/>
    <property type="evidence" value="ECO:0007669"/>
    <property type="project" value="TreeGrafter"/>
</dbReference>
<evidence type="ECO:0000256" key="8">
    <source>
        <dbReference type="ARBA" id="ARBA00023242"/>
    </source>
</evidence>
<reference evidence="16 17" key="1">
    <citation type="submission" date="2015-01" db="EMBL/GenBank/DDBJ databases">
        <title>The Genome Sequence of Exophiala xenobiotica CBS118157.</title>
        <authorList>
            <consortium name="The Broad Institute Genomics Platform"/>
            <person name="Cuomo C."/>
            <person name="de Hoog S."/>
            <person name="Gorbushina A."/>
            <person name="Stielow B."/>
            <person name="Teixiera M."/>
            <person name="Abouelleil A."/>
            <person name="Chapman S.B."/>
            <person name="Priest M."/>
            <person name="Young S.K."/>
            <person name="Wortman J."/>
            <person name="Nusbaum C."/>
            <person name="Birren B."/>
        </authorList>
    </citation>
    <scope>NUCLEOTIDE SEQUENCE [LARGE SCALE GENOMIC DNA]</scope>
    <source>
        <strain evidence="16 17">CBS 118157</strain>
    </source>
</reference>
<feature type="compositionally biased region" description="Low complexity" evidence="14">
    <location>
        <begin position="54"/>
        <end position="66"/>
    </location>
</feature>
<keyword evidence="4" id="KW-0575">Peroxidase</keyword>
<dbReference type="GO" id="GO:0005634">
    <property type="term" value="C:nucleus"/>
    <property type="evidence" value="ECO:0007669"/>
    <property type="project" value="UniProtKB-SubCell"/>
</dbReference>
<dbReference type="STRING" id="348802.A0A0D2EC03"/>
<dbReference type="FunFam" id="3.40.30.10:FF:000157">
    <property type="entry name" value="DOT5p Nuclear thiol peroxidase"/>
    <property type="match status" value="1"/>
</dbReference>
<dbReference type="PANTHER" id="PTHR42801:SF23">
    <property type="entry name" value="PEROXIREDOXIN DOT5"/>
    <property type="match status" value="1"/>
</dbReference>
<evidence type="ECO:0000259" key="15">
    <source>
        <dbReference type="PROSITE" id="PS51352"/>
    </source>
</evidence>
<dbReference type="InterPro" id="IPR050924">
    <property type="entry name" value="Peroxiredoxin_BCP/PrxQ"/>
</dbReference>
<comment type="subcellular location">
    <subcellularLocation>
        <location evidence="1">Nucleus</location>
    </subcellularLocation>
</comment>
<dbReference type="GO" id="GO:0045454">
    <property type="term" value="P:cell redox homeostasis"/>
    <property type="evidence" value="ECO:0007669"/>
    <property type="project" value="TreeGrafter"/>
</dbReference>
<proteinExistence type="inferred from homology"/>
<evidence type="ECO:0000256" key="14">
    <source>
        <dbReference type="SAM" id="MobiDB-lite"/>
    </source>
</evidence>
<dbReference type="EC" id="1.11.1.24" evidence="3"/>
<evidence type="ECO:0000256" key="4">
    <source>
        <dbReference type="ARBA" id="ARBA00022559"/>
    </source>
</evidence>
<evidence type="ECO:0000256" key="3">
    <source>
        <dbReference type="ARBA" id="ARBA00013017"/>
    </source>
</evidence>
<dbReference type="HOGENOM" id="CLU_042529_2_0_1"/>
<dbReference type="GeneID" id="25329797"/>
<evidence type="ECO:0000256" key="2">
    <source>
        <dbReference type="ARBA" id="ARBA00011245"/>
    </source>
</evidence>
<dbReference type="OrthoDB" id="338622at2759"/>
<gene>
    <name evidence="16" type="ORF">PV05_07889</name>
</gene>
<evidence type="ECO:0000256" key="5">
    <source>
        <dbReference type="ARBA" id="ARBA00022862"/>
    </source>
</evidence>
<dbReference type="Proteomes" id="UP000054342">
    <property type="component" value="Unassembled WGS sequence"/>
</dbReference>
<comment type="similarity">
    <text evidence="11">Belongs to the peroxiredoxin family. BCP/PrxQ subfamily.</text>
</comment>
<feature type="domain" description="Thioredoxin" evidence="15">
    <location>
        <begin position="52"/>
        <end position="226"/>
    </location>
</feature>
<keyword evidence="8" id="KW-0539">Nucleus</keyword>
<dbReference type="Gene3D" id="3.40.30.10">
    <property type="entry name" value="Glutaredoxin"/>
    <property type="match status" value="1"/>
</dbReference>
<keyword evidence="6" id="KW-0560">Oxidoreductase</keyword>
<dbReference type="Pfam" id="PF00578">
    <property type="entry name" value="AhpC-TSA"/>
    <property type="match status" value="1"/>
</dbReference>
<feature type="compositionally biased region" description="Basic and acidic residues" evidence="14">
    <location>
        <begin position="252"/>
        <end position="263"/>
    </location>
</feature>
<feature type="region of interest" description="Disordered" evidence="14">
    <location>
        <begin position="252"/>
        <end position="301"/>
    </location>
</feature>
<evidence type="ECO:0000256" key="9">
    <source>
        <dbReference type="ARBA" id="ARBA00023284"/>
    </source>
</evidence>
<dbReference type="CDD" id="cd03017">
    <property type="entry name" value="PRX_BCP"/>
    <property type="match status" value="1"/>
</dbReference>
<dbReference type="GO" id="GO:0008379">
    <property type="term" value="F:thioredoxin peroxidase activity"/>
    <property type="evidence" value="ECO:0007669"/>
    <property type="project" value="TreeGrafter"/>
</dbReference>
<evidence type="ECO:0000313" key="16">
    <source>
        <dbReference type="EMBL" id="KIW52230.1"/>
    </source>
</evidence>
<evidence type="ECO:0000256" key="6">
    <source>
        <dbReference type="ARBA" id="ARBA00023002"/>
    </source>
</evidence>
<dbReference type="GO" id="GO:0034599">
    <property type="term" value="P:cellular response to oxidative stress"/>
    <property type="evidence" value="ECO:0007669"/>
    <property type="project" value="TreeGrafter"/>
</dbReference>
<keyword evidence="5" id="KW-0049">Antioxidant</keyword>